<keyword evidence="1" id="KW-0285">Flavoprotein</keyword>
<feature type="transmembrane region" description="Helical" evidence="4">
    <location>
        <begin position="285"/>
        <end position="307"/>
    </location>
</feature>
<dbReference type="PANTHER" id="PTHR23023">
    <property type="entry name" value="DIMETHYLANILINE MONOOXYGENASE"/>
    <property type="match status" value="1"/>
</dbReference>
<proteinExistence type="predicted"/>
<keyword evidence="3" id="KW-0560">Oxidoreductase</keyword>
<dbReference type="Gene3D" id="3.50.50.60">
    <property type="entry name" value="FAD/NAD(P)-binding domain"/>
    <property type="match status" value="2"/>
</dbReference>
<sequence length="592" mass="65785">MAPSLSKPSFDVLVIGAGTLFPTLLSPIPALTNTTPSGLAGLISAQRYLDAHPTSNVALLEKEASVGGVFSKRRLYPGFYTQWTIGMSEFGDAPMKPPPEEDRIGDCYKAKYTMEYLENYAETKMHAGRSLKERIAFGMDVKSVEKVGGEWHVTCTDADEETALFKAERIMVAAGEYSKPNIPAFRQSNFDAPIIHHADFGCSDILSAPNITHVTVLGAGKSSADMLYVAVKAGKKVTWIIRVSGAGPGFFAPIDLPTPYQNGLEAAQTRIMGALQPNMLHKNGWWVWFLHQTWIGIAIVTWIFGLIDKEAKKRANYRGRPHVKNFEKLEYDPGIFWQNNTGGAQHHADFWDLVAAHVAIHRADVHSLSHNTIHLHDGTRVPCDLLLLGTGWKSSLDFFSPDLSASLGLPHDPSLDAPETRKKWESLESAADAAVTTRFPMLASPPPHPSKRARTTPYRLYNNIAPLSDSSIVFVNHMIAGNMLTNAEAQAMWAVAYFDGNVALPSEAEREKDVATWVAYCRRRYLSSGRLGNFCVFDFVAYVDKLMGEMRLGSWWKGWGRDAWEVNRPGDLGRAWREYLERLKSTSGIEKR</sequence>
<keyword evidence="5" id="KW-0503">Monooxygenase</keyword>
<keyword evidence="2" id="KW-0274">FAD</keyword>
<name>A0A6A6J0E2_9PLEO</name>
<dbReference type="InterPro" id="IPR050346">
    <property type="entry name" value="FMO-like"/>
</dbReference>
<dbReference type="EMBL" id="ML987190">
    <property type="protein sequence ID" value="KAF2255320.1"/>
    <property type="molecule type" value="Genomic_DNA"/>
</dbReference>
<dbReference type="GeneID" id="54587914"/>
<accession>A0A6A6J0E2</accession>
<keyword evidence="4" id="KW-1133">Transmembrane helix</keyword>
<evidence type="ECO:0000256" key="4">
    <source>
        <dbReference type="SAM" id="Phobius"/>
    </source>
</evidence>
<dbReference type="OrthoDB" id="2915840at2759"/>
<dbReference type="Proteomes" id="UP000800094">
    <property type="component" value="Unassembled WGS sequence"/>
</dbReference>
<dbReference type="GO" id="GO:0004497">
    <property type="term" value="F:monooxygenase activity"/>
    <property type="evidence" value="ECO:0007669"/>
    <property type="project" value="UniProtKB-KW"/>
</dbReference>
<evidence type="ECO:0000313" key="6">
    <source>
        <dbReference type="Proteomes" id="UP000800094"/>
    </source>
</evidence>
<reference evidence="5" key="1">
    <citation type="journal article" date="2020" name="Stud. Mycol.">
        <title>101 Dothideomycetes genomes: a test case for predicting lifestyles and emergence of pathogens.</title>
        <authorList>
            <person name="Haridas S."/>
            <person name="Albert R."/>
            <person name="Binder M."/>
            <person name="Bloem J."/>
            <person name="Labutti K."/>
            <person name="Salamov A."/>
            <person name="Andreopoulos B."/>
            <person name="Baker S."/>
            <person name="Barry K."/>
            <person name="Bills G."/>
            <person name="Bluhm B."/>
            <person name="Cannon C."/>
            <person name="Castanera R."/>
            <person name="Culley D."/>
            <person name="Daum C."/>
            <person name="Ezra D."/>
            <person name="Gonzalez J."/>
            <person name="Henrissat B."/>
            <person name="Kuo A."/>
            <person name="Liang C."/>
            <person name="Lipzen A."/>
            <person name="Lutzoni F."/>
            <person name="Magnuson J."/>
            <person name="Mondo S."/>
            <person name="Nolan M."/>
            <person name="Ohm R."/>
            <person name="Pangilinan J."/>
            <person name="Park H.-J."/>
            <person name="Ramirez L."/>
            <person name="Alfaro M."/>
            <person name="Sun H."/>
            <person name="Tritt A."/>
            <person name="Yoshinaga Y."/>
            <person name="Zwiers L.-H."/>
            <person name="Turgeon B."/>
            <person name="Goodwin S."/>
            <person name="Spatafora J."/>
            <person name="Crous P."/>
            <person name="Grigoriev I."/>
        </authorList>
    </citation>
    <scope>NUCLEOTIDE SEQUENCE</scope>
    <source>
        <strain evidence="5">CBS 122368</strain>
    </source>
</reference>
<protein>
    <submittedName>
        <fullName evidence="5">Putative dimethylaniline monooxygenase</fullName>
    </submittedName>
</protein>
<keyword evidence="6" id="KW-1185">Reference proteome</keyword>
<keyword evidence="4" id="KW-0812">Transmembrane</keyword>
<dbReference type="InterPro" id="IPR036188">
    <property type="entry name" value="FAD/NAD-bd_sf"/>
</dbReference>
<keyword evidence="4" id="KW-0472">Membrane</keyword>
<dbReference type="AlphaFoldDB" id="A0A6A6J0E2"/>
<evidence type="ECO:0000256" key="3">
    <source>
        <dbReference type="ARBA" id="ARBA00023002"/>
    </source>
</evidence>
<evidence type="ECO:0000256" key="2">
    <source>
        <dbReference type="ARBA" id="ARBA00022827"/>
    </source>
</evidence>
<organism evidence="5 6">
    <name type="scientific">Trematosphaeria pertusa</name>
    <dbReference type="NCBI Taxonomy" id="390896"/>
    <lineage>
        <taxon>Eukaryota</taxon>
        <taxon>Fungi</taxon>
        <taxon>Dikarya</taxon>
        <taxon>Ascomycota</taxon>
        <taxon>Pezizomycotina</taxon>
        <taxon>Dothideomycetes</taxon>
        <taxon>Pleosporomycetidae</taxon>
        <taxon>Pleosporales</taxon>
        <taxon>Massarineae</taxon>
        <taxon>Trematosphaeriaceae</taxon>
        <taxon>Trematosphaeria</taxon>
    </lineage>
</organism>
<dbReference type="SUPFAM" id="SSF51905">
    <property type="entry name" value="FAD/NAD(P)-binding domain"/>
    <property type="match status" value="2"/>
</dbReference>
<dbReference type="Pfam" id="PF13738">
    <property type="entry name" value="Pyr_redox_3"/>
    <property type="match status" value="1"/>
</dbReference>
<dbReference type="RefSeq" id="XP_033690324.1">
    <property type="nucleotide sequence ID" value="XM_033834584.1"/>
</dbReference>
<evidence type="ECO:0000313" key="5">
    <source>
        <dbReference type="EMBL" id="KAF2255320.1"/>
    </source>
</evidence>
<evidence type="ECO:0000256" key="1">
    <source>
        <dbReference type="ARBA" id="ARBA00022630"/>
    </source>
</evidence>
<gene>
    <name evidence="5" type="ORF">BU26DRAFT_584013</name>
</gene>